<dbReference type="InterPro" id="IPR050131">
    <property type="entry name" value="Peptidase_S8_subtilisin-like"/>
</dbReference>
<proteinExistence type="inferred from homology"/>
<dbReference type="Pfam" id="PF00082">
    <property type="entry name" value="Peptidase_S8"/>
    <property type="match status" value="1"/>
</dbReference>
<feature type="signal peptide" evidence="6">
    <location>
        <begin position="1"/>
        <end position="24"/>
    </location>
</feature>
<keyword evidence="2" id="KW-0645">Protease</keyword>
<dbReference type="PRINTS" id="PR00723">
    <property type="entry name" value="SUBTILISIN"/>
</dbReference>
<evidence type="ECO:0000256" key="3">
    <source>
        <dbReference type="ARBA" id="ARBA00022801"/>
    </source>
</evidence>
<accession>A0AAV9VMD7</accession>
<dbReference type="InterPro" id="IPR036852">
    <property type="entry name" value="Peptidase_S8/S53_dom_sf"/>
</dbReference>
<dbReference type="PROSITE" id="PS00136">
    <property type="entry name" value="SUBTILASE_ASP"/>
    <property type="match status" value="1"/>
</dbReference>
<evidence type="ECO:0000256" key="4">
    <source>
        <dbReference type="ARBA" id="ARBA00022825"/>
    </source>
</evidence>
<reference evidence="8 9" key="1">
    <citation type="submission" date="2019-10" db="EMBL/GenBank/DDBJ databases">
        <authorList>
            <person name="Palmer J.M."/>
        </authorList>
    </citation>
    <scope>NUCLEOTIDE SEQUENCE [LARGE SCALE GENOMIC DNA]</scope>
    <source>
        <strain evidence="8 9">TWF730</strain>
    </source>
</reference>
<protein>
    <recommendedName>
        <fullName evidence="7">EH domain-containing protein</fullName>
    </recommendedName>
</protein>
<name>A0AAV9VMD7_9PEZI</name>
<dbReference type="InterPro" id="IPR015500">
    <property type="entry name" value="Peptidase_S8_subtilisin-rel"/>
</dbReference>
<keyword evidence="4" id="KW-0720">Serine protease</keyword>
<comment type="caution">
    <text evidence="5">Lacks conserved residue(s) required for the propagation of feature annotation.</text>
</comment>
<evidence type="ECO:0000259" key="7">
    <source>
        <dbReference type="PROSITE" id="PS50031"/>
    </source>
</evidence>
<dbReference type="GO" id="GO:0006508">
    <property type="term" value="P:proteolysis"/>
    <property type="evidence" value="ECO:0007669"/>
    <property type="project" value="UniProtKB-KW"/>
</dbReference>
<evidence type="ECO:0000256" key="2">
    <source>
        <dbReference type="ARBA" id="ARBA00022670"/>
    </source>
</evidence>
<dbReference type="PANTHER" id="PTHR43806:SF11">
    <property type="entry name" value="CEREVISIN-RELATED"/>
    <property type="match status" value="1"/>
</dbReference>
<keyword evidence="9" id="KW-1185">Reference proteome</keyword>
<evidence type="ECO:0000256" key="1">
    <source>
        <dbReference type="ARBA" id="ARBA00011073"/>
    </source>
</evidence>
<dbReference type="PROSITE" id="PS51892">
    <property type="entry name" value="SUBTILASE"/>
    <property type="match status" value="1"/>
</dbReference>
<dbReference type="AlphaFoldDB" id="A0AAV9VMD7"/>
<dbReference type="CDD" id="cd00306">
    <property type="entry name" value="Peptidases_S8_S53"/>
    <property type="match status" value="1"/>
</dbReference>
<comment type="caution">
    <text evidence="8">The sequence shown here is derived from an EMBL/GenBank/DDBJ whole genome shotgun (WGS) entry which is preliminary data.</text>
</comment>
<evidence type="ECO:0000313" key="8">
    <source>
        <dbReference type="EMBL" id="KAK6362354.1"/>
    </source>
</evidence>
<dbReference type="PANTHER" id="PTHR43806">
    <property type="entry name" value="PEPTIDASE S8"/>
    <property type="match status" value="1"/>
</dbReference>
<sequence>MKLQFSGLTFTSIVMPFLAKTGYANVPEISTKNDDIFSKIGTLDQYSETYYSTIKAEYRKDEKFKNNAIRWAESIAAAPRERNVYTTESETLGFLAISITVDPKQRSATRERVPLAVNQGFGFYRRIFSDDLYPALFKYRPPQWLQVKPAAPDNPQKPLGIKGRVGKWGQEPTAKVFERNARILSKTPIESKAVNDIFLDMKTISQPPRTSHQDLQGRFWNYKRPGNGQVVYVIDTGCDLDHPEVADIKFRKDWIDGGAGFPSGEVTDFNDALNVKHGTAVVGRVAGKHTGVAHDAEVVVVKMINSRGVITLETIMNSFVKVYDDIVKNPERNCIVNFSAGWFTAAEYGWDGTINDQTAFDKAFNTLALYIFMAFADLPNAIILVSAGNESPVSAQLW</sequence>
<dbReference type="Gene3D" id="3.40.50.200">
    <property type="entry name" value="Peptidase S8/S53 domain"/>
    <property type="match status" value="1"/>
</dbReference>
<dbReference type="SUPFAM" id="SSF52743">
    <property type="entry name" value="Subtilisin-like"/>
    <property type="match status" value="1"/>
</dbReference>
<dbReference type="InterPro" id="IPR000209">
    <property type="entry name" value="Peptidase_S8/S53_dom"/>
</dbReference>
<comment type="similarity">
    <text evidence="1 5">Belongs to the peptidase S8 family.</text>
</comment>
<dbReference type="PROSITE" id="PS50031">
    <property type="entry name" value="EH"/>
    <property type="match status" value="1"/>
</dbReference>
<dbReference type="EMBL" id="JAVHNS010000002">
    <property type="protein sequence ID" value="KAK6362354.1"/>
    <property type="molecule type" value="Genomic_DNA"/>
</dbReference>
<dbReference type="InterPro" id="IPR000261">
    <property type="entry name" value="EH_dom"/>
</dbReference>
<evidence type="ECO:0000313" key="9">
    <source>
        <dbReference type="Proteomes" id="UP001373714"/>
    </source>
</evidence>
<keyword evidence="3" id="KW-0378">Hydrolase</keyword>
<gene>
    <name evidence="8" type="ORF">TWF730_006048</name>
</gene>
<evidence type="ECO:0000256" key="6">
    <source>
        <dbReference type="SAM" id="SignalP"/>
    </source>
</evidence>
<organism evidence="8 9">
    <name type="scientific">Orbilia blumenaviensis</name>
    <dbReference type="NCBI Taxonomy" id="1796055"/>
    <lineage>
        <taxon>Eukaryota</taxon>
        <taxon>Fungi</taxon>
        <taxon>Dikarya</taxon>
        <taxon>Ascomycota</taxon>
        <taxon>Pezizomycotina</taxon>
        <taxon>Orbiliomycetes</taxon>
        <taxon>Orbiliales</taxon>
        <taxon>Orbiliaceae</taxon>
        <taxon>Orbilia</taxon>
    </lineage>
</organism>
<evidence type="ECO:0000256" key="5">
    <source>
        <dbReference type="PROSITE-ProRule" id="PRU01240"/>
    </source>
</evidence>
<feature type="domain" description="EH" evidence="7">
    <location>
        <begin position="356"/>
        <end position="398"/>
    </location>
</feature>
<dbReference type="InterPro" id="IPR023827">
    <property type="entry name" value="Peptidase_S8_Asp-AS"/>
</dbReference>
<dbReference type="Proteomes" id="UP001373714">
    <property type="component" value="Unassembled WGS sequence"/>
</dbReference>
<keyword evidence="6" id="KW-0732">Signal</keyword>
<feature type="chain" id="PRO_5043564253" description="EH domain-containing protein" evidence="6">
    <location>
        <begin position="25"/>
        <end position="398"/>
    </location>
</feature>
<dbReference type="GO" id="GO:0004252">
    <property type="term" value="F:serine-type endopeptidase activity"/>
    <property type="evidence" value="ECO:0007669"/>
    <property type="project" value="InterPro"/>
</dbReference>